<keyword evidence="12 15" id="KW-0460">Magnesium</keyword>
<keyword evidence="8 15" id="KW-0479">Metal-binding</keyword>
<comment type="catalytic activity">
    <reaction evidence="14 15">
        <text>pyruvate + ATP + H2O = phosphoenolpyruvate + AMP + phosphate + 2 H(+)</text>
        <dbReference type="Rhea" id="RHEA:11364"/>
        <dbReference type="ChEBI" id="CHEBI:15361"/>
        <dbReference type="ChEBI" id="CHEBI:15377"/>
        <dbReference type="ChEBI" id="CHEBI:15378"/>
        <dbReference type="ChEBI" id="CHEBI:30616"/>
        <dbReference type="ChEBI" id="CHEBI:43474"/>
        <dbReference type="ChEBI" id="CHEBI:58702"/>
        <dbReference type="ChEBI" id="CHEBI:456215"/>
        <dbReference type="EC" id="2.7.9.2"/>
    </reaction>
</comment>
<evidence type="ECO:0000256" key="6">
    <source>
        <dbReference type="ARBA" id="ARBA00021623"/>
    </source>
</evidence>
<dbReference type="PANTHER" id="PTHR43030">
    <property type="entry name" value="PHOSPHOENOLPYRUVATE SYNTHASE"/>
    <property type="match status" value="1"/>
</dbReference>
<evidence type="ECO:0000313" key="20">
    <source>
        <dbReference type="Proteomes" id="UP000176631"/>
    </source>
</evidence>
<dbReference type="PROSITE" id="PS00370">
    <property type="entry name" value="PEP_ENZYMES_PHOS_SITE"/>
    <property type="match status" value="1"/>
</dbReference>
<organism evidence="19 20">
    <name type="scientific">Candidatus Woykebacteria bacterium RBG_13_40_15</name>
    <dbReference type="NCBI Taxonomy" id="1802593"/>
    <lineage>
        <taxon>Bacteria</taxon>
        <taxon>Candidatus Woykeibacteriota</taxon>
    </lineage>
</organism>
<dbReference type="PIRSF" id="PIRSF000854">
    <property type="entry name" value="PEP_synthase"/>
    <property type="match status" value="1"/>
</dbReference>
<comment type="similarity">
    <text evidence="4 15">Belongs to the PEP-utilizing enzyme family.</text>
</comment>
<dbReference type="EC" id="2.7.9.2" evidence="5 15"/>
<keyword evidence="19" id="KW-0670">Pyruvate</keyword>
<dbReference type="Pfam" id="PF00391">
    <property type="entry name" value="PEP-utilizers"/>
    <property type="match status" value="1"/>
</dbReference>
<dbReference type="InterPro" id="IPR018274">
    <property type="entry name" value="PEP_util_AS"/>
</dbReference>
<comment type="cofactor">
    <cofactor evidence="1 15">
        <name>Mg(2+)</name>
        <dbReference type="ChEBI" id="CHEBI:18420"/>
    </cofactor>
</comment>
<evidence type="ECO:0000259" key="16">
    <source>
        <dbReference type="Pfam" id="PF00391"/>
    </source>
</evidence>
<keyword evidence="11 15" id="KW-0067">ATP-binding</keyword>
<proteinExistence type="inferred from homology"/>
<dbReference type="InterPro" id="IPR040442">
    <property type="entry name" value="Pyrv_kinase-like_dom_sf"/>
</dbReference>
<protein>
    <recommendedName>
        <fullName evidence="6 15">Phosphoenolpyruvate synthase</fullName>
        <shortName evidence="15">PEP synthase</shortName>
        <ecNumber evidence="5 15">2.7.9.2</ecNumber>
    </recommendedName>
    <alternativeName>
        <fullName evidence="13 15">Pyruvate, water dikinase</fullName>
    </alternativeName>
</protein>
<keyword evidence="9 15" id="KW-0547">Nucleotide-binding</keyword>
<dbReference type="InterPro" id="IPR002192">
    <property type="entry name" value="PPDK_AMP/ATP-bd"/>
</dbReference>
<evidence type="ECO:0000256" key="10">
    <source>
        <dbReference type="ARBA" id="ARBA00022777"/>
    </source>
</evidence>
<evidence type="ECO:0000256" key="8">
    <source>
        <dbReference type="ARBA" id="ARBA00022723"/>
    </source>
</evidence>
<feature type="domain" description="PEP-utilising enzyme mobile" evidence="16">
    <location>
        <begin position="361"/>
        <end position="433"/>
    </location>
</feature>
<dbReference type="GO" id="GO:0006094">
    <property type="term" value="P:gluconeogenesis"/>
    <property type="evidence" value="ECO:0007669"/>
    <property type="project" value="UniProtKB-UniPathway"/>
</dbReference>
<evidence type="ECO:0000259" key="18">
    <source>
        <dbReference type="Pfam" id="PF02896"/>
    </source>
</evidence>
<evidence type="ECO:0000256" key="9">
    <source>
        <dbReference type="ARBA" id="ARBA00022741"/>
    </source>
</evidence>
<dbReference type="InterPro" id="IPR015813">
    <property type="entry name" value="Pyrv/PenolPyrv_kinase-like_dom"/>
</dbReference>
<dbReference type="GO" id="GO:0008986">
    <property type="term" value="F:pyruvate, water dikinase activity"/>
    <property type="evidence" value="ECO:0007669"/>
    <property type="project" value="UniProtKB-EC"/>
</dbReference>
<dbReference type="Gene3D" id="3.30.1490.20">
    <property type="entry name" value="ATP-grasp fold, A domain"/>
    <property type="match status" value="1"/>
</dbReference>
<comment type="function">
    <text evidence="2 15">Catalyzes the phosphorylation of pyruvate to phosphoenolpyruvate.</text>
</comment>
<dbReference type="InterPro" id="IPR013815">
    <property type="entry name" value="ATP_grasp_subdomain_1"/>
</dbReference>
<feature type="domain" description="Pyruvate phosphate dikinase AMP/ATP-binding" evidence="17">
    <location>
        <begin position="17"/>
        <end position="324"/>
    </location>
</feature>
<accession>A0A1G1W9H9</accession>
<name>A0A1G1W9H9_9BACT</name>
<evidence type="ECO:0000256" key="4">
    <source>
        <dbReference type="ARBA" id="ARBA00007837"/>
    </source>
</evidence>
<evidence type="ECO:0000256" key="13">
    <source>
        <dbReference type="ARBA" id="ARBA00033470"/>
    </source>
</evidence>
<evidence type="ECO:0000256" key="11">
    <source>
        <dbReference type="ARBA" id="ARBA00022840"/>
    </source>
</evidence>
<dbReference type="Gene3D" id="3.20.20.60">
    <property type="entry name" value="Phosphoenolpyruvate-binding domains"/>
    <property type="match status" value="1"/>
</dbReference>
<keyword evidence="10 15" id="KW-0418">Kinase</keyword>
<dbReference type="UniPathway" id="UPA00138"/>
<evidence type="ECO:0000256" key="2">
    <source>
        <dbReference type="ARBA" id="ARBA00002988"/>
    </source>
</evidence>
<keyword evidence="7 15" id="KW-0808">Transferase</keyword>
<evidence type="ECO:0000256" key="7">
    <source>
        <dbReference type="ARBA" id="ARBA00022679"/>
    </source>
</evidence>
<dbReference type="FunFam" id="3.30.1490.20:FF:000010">
    <property type="entry name" value="Phosphoenolpyruvate synthase"/>
    <property type="match status" value="1"/>
</dbReference>
<dbReference type="InterPro" id="IPR000121">
    <property type="entry name" value="PEP_util_C"/>
</dbReference>
<dbReference type="NCBIfam" id="NF005057">
    <property type="entry name" value="PRK06464.1"/>
    <property type="match status" value="1"/>
</dbReference>
<dbReference type="Gene3D" id="3.30.470.20">
    <property type="entry name" value="ATP-grasp fold, B domain"/>
    <property type="match status" value="1"/>
</dbReference>
<comment type="pathway">
    <text evidence="3 15">Carbohydrate biosynthesis; gluconeogenesis.</text>
</comment>
<dbReference type="InterPro" id="IPR006319">
    <property type="entry name" value="PEP_synth"/>
</dbReference>
<dbReference type="GO" id="GO:0046872">
    <property type="term" value="F:metal ion binding"/>
    <property type="evidence" value="ECO:0007669"/>
    <property type="project" value="UniProtKB-KW"/>
</dbReference>
<dbReference type="SUPFAM" id="SSF52009">
    <property type="entry name" value="Phosphohistidine domain"/>
    <property type="match status" value="1"/>
</dbReference>
<evidence type="ECO:0000256" key="14">
    <source>
        <dbReference type="ARBA" id="ARBA00047700"/>
    </source>
</evidence>
<dbReference type="Pfam" id="PF01326">
    <property type="entry name" value="PPDK_N"/>
    <property type="match status" value="1"/>
</dbReference>
<dbReference type="EMBL" id="MHCP01000014">
    <property type="protein sequence ID" value="OGY24339.1"/>
    <property type="molecule type" value="Genomic_DNA"/>
</dbReference>
<dbReference type="Proteomes" id="UP000176631">
    <property type="component" value="Unassembled WGS sequence"/>
</dbReference>
<dbReference type="SUPFAM" id="SSF51621">
    <property type="entry name" value="Phosphoenolpyruvate/pyruvate domain"/>
    <property type="match status" value="1"/>
</dbReference>
<dbReference type="PANTHER" id="PTHR43030:SF1">
    <property type="entry name" value="PHOSPHOENOLPYRUVATE SYNTHASE"/>
    <property type="match status" value="1"/>
</dbReference>
<comment type="caution">
    <text evidence="19">The sequence shown here is derived from an EMBL/GenBank/DDBJ whole genome shotgun (WGS) entry which is preliminary data.</text>
</comment>
<evidence type="ECO:0000256" key="3">
    <source>
        <dbReference type="ARBA" id="ARBA00004742"/>
    </source>
</evidence>
<evidence type="ECO:0000256" key="1">
    <source>
        <dbReference type="ARBA" id="ARBA00001946"/>
    </source>
</evidence>
<dbReference type="AlphaFoldDB" id="A0A1G1W9H9"/>
<feature type="domain" description="PEP-utilising enzyme C-terminal" evidence="18">
    <location>
        <begin position="458"/>
        <end position="750"/>
    </location>
</feature>
<dbReference type="Gene3D" id="3.50.30.10">
    <property type="entry name" value="Phosphohistidine domain"/>
    <property type="match status" value="1"/>
</dbReference>
<evidence type="ECO:0000313" key="19">
    <source>
        <dbReference type="EMBL" id="OGY24339.1"/>
    </source>
</evidence>
<sequence>MSKDVLWFSQTRKEDIPLVGGKAANLGELKSAGLPVPDGFTVTASAFFDFLDEEKLKPKIKSLLEKVDVNNTDLLTEASDLITSVIKKAPIPASLATEIAKSYKKLFNGGDGLVAVRSSATAEDLPNASFAGQQETFLNVLGERELLEAVRNCWASLYKPRAIFYREQNGFDHFKVGLAAVVQKMVQSEVSGVMFTIDPIKNDKRKIVIESVWGLGELIVQGIVTPDHYEVDKNGFKLIRKQMSDQAKQLIKVGRQTKEIDVAKQYRNIQKLSDEKIRELAKIGKKIEDHYGFPQDIEWTLMNDKLEIVQSRPVTTIKEVDKTKEHIEINLPVILRGSPASPGIAIGFPKVIYGVGELGKIKQGDILVAPMTNPDYVPAMKRSAAIVTDKGGRTSHAAIVSRELGIPCVVGTEKATKMLRQKHSVLTVNGANGIVYKGALATDKLATIEYVEKQKEEQVKLMKTATKVFVNLGQKELAEDVAKKYVDGIGLLRAEFMIAEIGTHPRKIIAEKKQKVFIEKLAASIVVFAEAFDPRPIIYRTTDFKSNEYKNLKGGEKYEDTEENPLIGYRGAYRYLADSQVFEMELEAIKQVRNKYGFINLWLMIPFVRTLSEMEAVKKLVVAAGLHRSPSFKLLMMAEIPSNVILVDKFLDLGIDGVSIGSNDLTMLLLGLDRDNAKVSSEFNELDEAVLWSIEHIIKECRKRKLYSGICGQGPSVYPELTEKLIEWGISSVSVSPDAIDKTREIVYEAEKKLVSKK</sequence>
<dbReference type="SUPFAM" id="SSF56059">
    <property type="entry name" value="Glutathione synthetase ATP-binding domain-like"/>
    <property type="match status" value="1"/>
</dbReference>
<reference evidence="19 20" key="1">
    <citation type="journal article" date="2016" name="Nat. Commun.">
        <title>Thousands of microbial genomes shed light on interconnected biogeochemical processes in an aquifer system.</title>
        <authorList>
            <person name="Anantharaman K."/>
            <person name="Brown C.T."/>
            <person name="Hug L.A."/>
            <person name="Sharon I."/>
            <person name="Castelle C.J."/>
            <person name="Probst A.J."/>
            <person name="Thomas B.C."/>
            <person name="Singh A."/>
            <person name="Wilkins M.J."/>
            <person name="Karaoz U."/>
            <person name="Brodie E.L."/>
            <person name="Williams K.H."/>
            <person name="Hubbard S.S."/>
            <person name="Banfield J.F."/>
        </authorList>
    </citation>
    <scope>NUCLEOTIDE SEQUENCE [LARGE SCALE GENOMIC DNA]</scope>
</reference>
<dbReference type="GO" id="GO:0005524">
    <property type="term" value="F:ATP binding"/>
    <property type="evidence" value="ECO:0007669"/>
    <property type="project" value="UniProtKB-KW"/>
</dbReference>
<dbReference type="InterPro" id="IPR008279">
    <property type="entry name" value="PEP-util_enz_mobile_dom"/>
</dbReference>
<evidence type="ECO:0000256" key="12">
    <source>
        <dbReference type="ARBA" id="ARBA00022842"/>
    </source>
</evidence>
<dbReference type="STRING" id="1802593.A2172_00550"/>
<dbReference type="Pfam" id="PF02896">
    <property type="entry name" value="PEP-utilizers_C"/>
    <property type="match status" value="1"/>
</dbReference>
<evidence type="ECO:0000259" key="17">
    <source>
        <dbReference type="Pfam" id="PF01326"/>
    </source>
</evidence>
<evidence type="ECO:0000256" key="15">
    <source>
        <dbReference type="PIRNR" id="PIRNR000854"/>
    </source>
</evidence>
<evidence type="ECO:0000256" key="5">
    <source>
        <dbReference type="ARBA" id="ARBA00011996"/>
    </source>
</evidence>
<dbReference type="InterPro" id="IPR036637">
    <property type="entry name" value="Phosphohistidine_dom_sf"/>
</dbReference>
<gene>
    <name evidence="19" type="ORF">A2172_00550</name>
</gene>
<dbReference type="NCBIfam" id="TIGR01418">
    <property type="entry name" value="PEP_synth"/>
    <property type="match status" value="1"/>
</dbReference>